<evidence type="ECO:0000313" key="1">
    <source>
        <dbReference type="EMBL" id="KAJ9070734.1"/>
    </source>
</evidence>
<comment type="caution">
    <text evidence="1">The sequence shown here is derived from an EMBL/GenBank/DDBJ whole genome shotgun (WGS) entry which is preliminary data.</text>
</comment>
<name>A0ACC2T7U7_9FUNG</name>
<keyword evidence="2" id="KW-1185">Reference proteome</keyword>
<organism evidence="1 2">
    <name type="scientific">Entomophthora muscae</name>
    <dbReference type="NCBI Taxonomy" id="34485"/>
    <lineage>
        <taxon>Eukaryota</taxon>
        <taxon>Fungi</taxon>
        <taxon>Fungi incertae sedis</taxon>
        <taxon>Zoopagomycota</taxon>
        <taxon>Entomophthoromycotina</taxon>
        <taxon>Entomophthoromycetes</taxon>
        <taxon>Entomophthorales</taxon>
        <taxon>Entomophthoraceae</taxon>
        <taxon>Entomophthora</taxon>
    </lineage>
</organism>
<proteinExistence type="predicted"/>
<sequence>MGKNVKVDRVAKDVVNGLKFIGDYSYQQLNNYLKPNAELSTSPHRRGISDASSDALSTGSPEERGYLKNSGRVVIRDLDLFLNDVPSSPSSAGSDAAKSLPSVAHFHCHYYPISHLAFNDTGNLLATSSVEGHTFYIFEITQRQPPLPPFRTLYKLSRGITDARVVDMTFNGDSRWLAITTDHGTTHLFLINPYGGLPHAASHLEARVVNGAYATQSTSLGTAVRFRRKQPEVTEDVDTEQAREDNVSASHFLPASENLSRWLSKLPPSYDLPPTSASASSIMLTVDSEGVLKLLRITVSKKAPAPNSTASQDLALSTQVDSIADWTLAKLPNDVEKWLSAAQELTYIDESTSTSSLWEPESAWLPFVETRSYDPFVCPSRPLWTLRQFEFKEYCEEENEVRALGAACFTKDQRKTRVLAVRHKNMPGAQGIPSRKDYNFQPSSSYGDIEGHLVHAMETKLDRPTMPKRLPQKKEALSFEDALEIHMVHPMRQVSEKTAMTEIPLSYLEEEDEYNGQSADDMDSDHLGVFTMDELDDGEYEASVESDHVVLHSVDHRLHREAVTNSHSSLEGCHPIPGSPEPSKFSVDSFLALTSSTEDI</sequence>
<dbReference type="EMBL" id="QTSX02003562">
    <property type="protein sequence ID" value="KAJ9070734.1"/>
    <property type="molecule type" value="Genomic_DNA"/>
</dbReference>
<evidence type="ECO:0000313" key="2">
    <source>
        <dbReference type="Proteomes" id="UP001165960"/>
    </source>
</evidence>
<reference evidence="1" key="1">
    <citation type="submission" date="2022-04" db="EMBL/GenBank/DDBJ databases">
        <title>Genome of the entomopathogenic fungus Entomophthora muscae.</title>
        <authorList>
            <person name="Elya C."/>
            <person name="Lovett B.R."/>
            <person name="Lee E."/>
            <person name="Macias A.M."/>
            <person name="Hajek A.E."/>
            <person name="De Bivort B.L."/>
            <person name="Kasson M.T."/>
            <person name="De Fine Licht H.H."/>
            <person name="Stajich J.E."/>
        </authorList>
    </citation>
    <scope>NUCLEOTIDE SEQUENCE</scope>
    <source>
        <strain evidence="1">Berkeley</strain>
    </source>
</reference>
<dbReference type="Proteomes" id="UP001165960">
    <property type="component" value="Unassembled WGS sequence"/>
</dbReference>
<protein>
    <submittedName>
        <fullName evidence="1">Uncharacterized protein</fullName>
    </submittedName>
</protein>
<gene>
    <name evidence="1" type="ORF">DSO57_1004657</name>
</gene>
<accession>A0ACC2T7U7</accession>